<sequence>MGEMTAFAMAVLTGVVTAGLTSSFYRLVTNKPPSFGVLTAPLPEVVTGMATLVFAGPVVIMRNAVRARVLEQRPWIWLGLSVSIAVFWSFMSGIFVLSLILAR</sequence>
<evidence type="ECO:0000313" key="3">
    <source>
        <dbReference type="Proteomes" id="UP000032160"/>
    </source>
</evidence>
<gene>
    <name evidence="2" type="ORF">BN1012_Phect203</name>
</gene>
<dbReference type="InterPro" id="IPR053803">
    <property type="entry name" value="DUF6949"/>
</dbReference>
<dbReference type="Pfam" id="PF22258">
    <property type="entry name" value="DUF6949"/>
    <property type="match status" value="1"/>
</dbReference>
<keyword evidence="1" id="KW-1133">Transmembrane helix</keyword>
<proteinExistence type="predicted"/>
<feature type="transmembrane region" description="Helical" evidence="1">
    <location>
        <begin position="45"/>
        <end position="65"/>
    </location>
</feature>
<dbReference type="Proteomes" id="UP000032160">
    <property type="component" value="Chromosome I"/>
</dbReference>
<reference evidence="2 3" key="1">
    <citation type="journal article" date="2014" name="Front. Genet.">
        <title>Genome and metabolic network of "Candidatus Phaeomarinobacter ectocarpi" Ec32, a new candidate genus of Alphaproteobacteria frequently associated with brown algae.</title>
        <authorList>
            <person name="Dittami S.M."/>
            <person name="Barbeyron T."/>
            <person name="Boyen C."/>
            <person name="Cambefort J."/>
            <person name="Collet G."/>
            <person name="Delage L."/>
            <person name="Gobet A."/>
            <person name="Groisillier A."/>
            <person name="Leblanc C."/>
            <person name="Michel G."/>
            <person name="Scornet D."/>
            <person name="Siegel A."/>
            <person name="Tapia J.E."/>
            <person name="Tonon T."/>
        </authorList>
    </citation>
    <scope>NUCLEOTIDE SEQUENCE [LARGE SCALE GENOMIC DNA]</scope>
    <source>
        <strain evidence="2 3">Ec32</strain>
    </source>
</reference>
<dbReference type="EMBL" id="HG966617">
    <property type="protein sequence ID" value="CDO58417.1"/>
    <property type="molecule type" value="Genomic_DNA"/>
</dbReference>
<evidence type="ECO:0000313" key="2">
    <source>
        <dbReference type="EMBL" id="CDO58417.1"/>
    </source>
</evidence>
<name>X5MBQ8_9HYPH</name>
<organism evidence="2 3">
    <name type="scientific">Candidatus Phaeomarinibacter ectocarpi</name>
    <dbReference type="NCBI Taxonomy" id="1458461"/>
    <lineage>
        <taxon>Bacteria</taxon>
        <taxon>Pseudomonadati</taxon>
        <taxon>Pseudomonadota</taxon>
        <taxon>Alphaproteobacteria</taxon>
        <taxon>Hyphomicrobiales</taxon>
        <taxon>Parvibaculaceae</taxon>
        <taxon>Candidatus Phaeomarinibacter</taxon>
    </lineage>
</organism>
<dbReference type="AlphaFoldDB" id="X5MBQ8"/>
<dbReference type="KEGG" id="pect:BN1012_Phect203"/>
<dbReference type="RefSeq" id="WP_043949372.1">
    <property type="nucleotide sequence ID" value="NZ_HG966617.1"/>
</dbReference>
<dbReference type="OrthoDB" id="8451574at2"/>
<keyword evidence="3" id="KW-1185">Reference proteome</keyword>
<dbReference type="HOGENOM" id="CLU_173788_0_0_5"/>
<keyword evidence="1" id="KW-0472">Membrane</keyword>
<accession>X5MBQ8</accession>
<feature type="transmembrane region" description="Helical" evidence="1">
    <location>
        <begin position="77"/>
        <end position="102"/>
    </location>
</feature>
<protein>
    <submittedName>
        <fullName evidence="2">Uncharacterized protein</fullName>
    </submittedName>
</protein>
<keyword evidence="1" id="KW-0812">Transmembrane</keyword>
<evidence type="ECO:0000256" key="1">
    <source>
        <dbReference type="SAM" id="Phobius"/>
    </source>
</evidence>